<proteinExistence type="predicted"/>
<evidence type="ECO:0000259" key="1">
    <source>
        <dbReference type="Pfam" id="PF08279"/>
    </source>
</evidence>
<dbReference type="Pfam" id="PF13280">
    <property type="entry name" value="WYL"/>
    <property type="match status" value="1"/>
</dbReference>
<dbReference type="PANTHER" id="PTHR34580:SF3">
    <property type="entry name" value="PROTEIN PAFB"/>
    <property type="match status" value="1"/>
</dbReference>
<reference evidence="3" key="1">
    <citation type="submission" date="2022-01" db="EMBL/GenBank/DDBJ databases">
        <authorList>
            <person name="Karlyshev A.V."/>
            <person name="Jaspars M."/>
        </authorList>
    </citation>
    <scope>NUCLEOTIDE SEQUENCE</scope>
    <source>
        <strain evidence="3">AGSA3-2</strain>
    </source>
</reference>
<name>A0A9Q3W100_9GAMM</name>
<dbReference type="Gene3D" id="1.10.10.10">
    <property type="entry name" value="Winged helix-like DNA-binding domain superfamily/Winged helix DNA-binding domain"/>
    <property type="match status" value="1"/>
</dbReference>
<feature type="domain" description="Helix-turn-helix type 11" evidence="1">
    <location>
        <begin position="6"/>
        <end position="59"/>
    </location>
</feature>
<dbReference type="Proteomes" id="UP001107961">
    <property type="component" value="Unassembled WGS sequence"/>
</dbReference>
<dbReference type="AlphaFoldDB" id="A0A9Q3W100"/>
<dbReference type="Pfam" id="PF08279">
    <property type="entry name" value="HTH_11"/>
    <property type="match status" value="1"/>
</dbReference>
<organism evidence="3 4">
    <name type="scientific">Alloalcanivorax xenomutans</name>
    <dbReference type="NCBI Taxonomy" id="1094342"/>
    <lineage>
        <taxon>Bacteria</taxon>
        <taxon>Pseudomonadati</taxon>
        <taxon>Pseudomonadota</taxon>
        <taxon>Gammaproteobacteria</taxon>
        <taxon>Oceanospirillales</taxon>
        <taxon>Alcanivoracaceae</taxon>
        <taxon>Alloalcanivorax</taxon>
    </lineage>
</organism>
<dbReference type="InterPro" id="IPR026881">
    <property type="entry name" value="WYL_dom"/>
</dbReference>
<evidence type="ECO:0000313" key="3">
    <source>
        <dbReference type="EMBL" id="MCE7507039.1"/>
    </source>
</evidence>
<evidence type="ECO:0000259" key="2">
    <source>
        <dbReference type="Pfam" id="PF13280"/>
    </source>
</evidence>
<dbReference type="InterPro" id="IPR051534">
    <property type="entry name" value="CBASS_pafABC_assoc_protein"/>
</dbReference>
<dbReference type="KEGG" id="axe:P40_04950"/>
<comment type="caution">
    <text evidence="3">The sequence shown here is derived from an EMBL/GenBank/DDBJ whole genome shotgun (WGS) entry which is preliminary data.</text>
</comment>
<dbReference type="InterPro" id="IPR036388">
    <property type="entry name" value="WH-like_DNA-bd_sf"/>
</dbReference>
<dbReference type="InterPro" id="IPR036390">
    <property type="entry name" value="WH_DNA-bd_sf"/>
</dbReference>
<dbReference type="RefSeq" id="WP_080530554.1">
    <property type="nucleotide sequence ID" value="NZ_CP012331.1"/>
</dbReference>
<sequence>MQRAERLIVLVDTLRRHRWPVTASALSEQLGVSTRTIYRDIQSLIGLGAPIDGEAGVGYLLRKGFFMPPLMFSPVELEALLLGARWVGQQGDKELADAANSALDKIATAVPPALREVLEDTGLWAGPSSAPRRGEPLFVLRRALREELKLRIVYRDVEGRETERTVWPLTLAFFEGARILAAWCELREDFRHFRTDRIADLQVMEESYPGSRRLLAQRWLQTERQRRSRKES</sequence>
<dbReference type="EMBL" id="JAJVKT010000001">
    <property type="protein sequence ID" value="MCE7507039.1"/>
    <property type="molecule type" value="Genomic_DNA"/>
</dbReference>
<dbReference type="PANTHER" id="PTHR34580">
    <property type="match status" value="1"/>
</dbReference>
<protein>
    <submittedName>
        <fullName evidence="3">YafY family transcriptional regulator</fullName>
    </submittedName>
</protein>
<evidence type="ECO:0000313" key="4">
    <source>
        <dbReference type="Proteomes" id="UP001107961"/>
    </source>
</evidence>
<gene>
    <name evidence="3" type="ORF">LZG35_00210</name>
</gene>
<dbReference type="PROSITE" id="PS52050">
    <property type="entry name" value="WYL"/>
    <property type="match status" value="1"/>
</dbReference>
<keyword evidence="4" id="KW-1185">Reference proteome</keyword>
<feature type="domain" description="WYL" evidence="2">
    <location>
        <begin position="139"/>
        <end position="203"/>
    </location>
</feature>
<dbReference type="SUPFAM" id="SSF46785">
    <property type="entry name" value="Winged helix' DNA-binding domain"/>
    <property type="match status" value="1"/>
</dbReference>
<accession>A0A9Q3W100</accession>
<dbReference type="InterPro" id="IPR013196">
    <property type="entry name" value="HTH_11"/>
</dbReference>